<dbReference type="EMBL" id="DS990640">
    <property type="protein sequence ID" value="EGC47763.1"/>
    <property type="molecule type" value="Genomic_DNA"/>
</dbReference>
<gene>
    <name evidence="1" type="ORF">HCEG_06978</name>
</gene>
<organism evidence="2">
    <name type="scientific">Ajellomyces capsulatus (strain H88)</name>
    <name type="common">Darling's disease fungus</name>
    <name type="synonym">Histoplasma capsulatum</name>
    <dbReference type="NCBI Taxonomy" id="544711"/>
    <lineage>
        <taxon>Eukaryota</taxon>
        <taxon>Fungi</taxon>
        <taxon>Dikarya</taxon>
        <taxon>Ascomycota</taxon>
        <taxon>Pezizomycotina</taxon>
        <taxon>Eurotiomycetes</taxon>
        <taxon>Eurotiomycetidae</taxon>
        <taxon>Onygenales</taxon>
        <taxon>Ajellomycetaceae</taxon>
        <taxon>Histoplasma</taxon>
    </lineage>
</organism>
<reference evidence="2" key="1">
    <citation type="submission" date="2008-07" db="EMBL/GenBank/DDBJ databases">
        <title>Annotation of Ajellomyces capsulatus strain H88.</title>
        <authorList>
            <person name="Champion M."/>
            <person name="Cuomo C."/>
            <person name="Ma L.-J."/>
            <person name="Henn M.R."/>
            <person name="Sil A."/>
            <person name="Goldman B."/>
            <person name="Young S.K."/>
            <person name="Kodira C.D."/>
            <person name="Zeng Q."/>
            <person name="Koehrsen M."/>
            <person name="Alvarado L."/>
            <person name="Berlin A."/>
            <person name="Borenstein D."/>
            <person name="Chen Z."/>
            <person name="Engels R."/>
            <person name="Freedman E."/>
            <person name="Gellesch M."/>
            <person name="Goldberg J."/>
            <person name="Griggs A."/>
            <person name="Gujja S."/>
            <person name="Heiman D."/>
            <person name="Hepburn T."/>
            <person name="Howarth C."/>
            <person name="Jen D."/>
            <person name="Larson L."/>
            <person name="Lewis B."/>
            <person name="Mehta T."/>
            <person name="Park D."/>
            <person name="Pearson M."/>
            <person name="Roberts A."/>
            <person name="Saif S."/>
            <person name="Shea T."/>
            <person name="Shenoy N."/>
            <person name="Sisk P."/>
            <person name="Stolte C."/>
            <person name="Sykes S."/>
            <person name="Walk T."/>
            <person name="White J."/>
            <person name="Yandava C."/>
            <person name="Klein B."/>
            <person name="McEwen J.G."/>
            <person name="Puccia R."/>
            <person name="Goldman G.H."/>
            <person name="Felipe M.S."/>
            <person name="Nino-Vega G."/>
            <person name="San-Blas G."/>
            <person name="Taylor J."/>
            <person name="Mendoza L."/>
            <person name="Galagan J."/>
            <person name="Nusbaum C."/>
            <person name="Birren B."/>
        </authorList>
    </citation>
    <scope>NUCLEOTIDE SEQUENCE [LARGE SCALE GENOMIC DNA]</scope>
    <source>
        <strain evidence="2">H88</strain>
    </source>
</reference>
<proteinExistence type="predicted"/>
<dbReference type="Proteomes" id="UP000008142">
    <property type="component" value="Unassembled WGS sequence"/>
</dbReference>
<name>F0UPG4_AJEC8</name>
<dbReference type="AlphaFoldDB" id="F0UPG4"/>
<evidence type="ECO:0000313" key="2">
    <source>
        <dbReference type="Proteomes" id="UP000008142"/>
    </source>
</evidence>
<accession>F0UPG4</accession>
<sequence>MVASCCLVSRCLGLLPILPIFCVKNFKRFKAAWSRDQPSDGTFIIENLKVIVDMWNIRWLISVILFREDQISFELPLRDSPPNAPITSPFPASPQCTLSIPPARSERCRNPSETRKWNFPQPHNSHDCDMTAIASGVLKAPPSRRGIRLVQKINKGVGYTMTLAASDSHGRLRYLTSSKTCPFSMVVQRFLHVQDGDRLTFLSGSFDIPSSLLGNLRMVIEKPIHKFTVPIRWLPIHKTLICISKALPASCTQPETMDFRESKTFDKTCILVDPMVVLRATVQSWNHQVGSWVSRRFNDHAA</sequence>
<protein>
    <submittedName>
        <fullName evidence="1">Predicted protein</fullName>
    </submittedName>
</protein>
<evidence type="ECO:0000313" key="1">
    <source>
        <dbReference type="EMBL" id="EGC47763.1"/>
    </source>
</evidence>
<dbReference type="HOGENOM" id="CLU_921240_0_0_1"/>